<dbReference type="OrthoDB" id="6159439at2759"/>
<feature type="region of interest" description="Disordered" evidence="7">
    <location>
        <begin position="83"/>
        <end position="112"/>
    </location>
</feature>
<dbReference type="PANTHER" id="PTHR24339">
    <property type="entry name" value="HOMEOBOX PROTEIN EMX-RELATED"/>
    <property type="match status" value="1"/>
</dbReference>
<keyword evidence="3 5" id="KW-0371">Homeobox</keyword>
<dbReference type="RefSeq" id="XP_009066461.1">
    <property type="nucleotide sequence ID" value="XM_009068213.1"/>
</dbReference>
<dbReference type="PANTHER" id="PTHR24339:SF28">
    <property type="entry name" value="E5-RELATED"/>
    <property type="match status" value="1"/>
</dbReference>
<comment type="subcellular location">
    <subcellularLocation>
        <location evidence="1 5 6">Nucleus</location>
    </subcellularLocation>
</comment>
<keyword evidence="10" id="KW-1185">Reference proteome</keyword>
<evidence type="ECO:0000256" key="2">
    <source>
        <dbReference type="ARBA" id="ARBA00023125"/>
    </source>
</evidence>
<dbReference type="PROSITE" id="PS50071">
    <property type="entry name" value="HOMEOBOX_2"/>
    <property type="match status" value="1"/>
</dbReference>
<sequence length="323" mass="37073">MKTQHISHYSNPASTYLNSNKIRGISKRHRTHFTSIQVEKLEEIFTANQNPYRDLIVHLSTSLNLTHKNILIWFKNRRAKEKRQNKITRSDEEVTQEVPEKNVKNHKSTVSKEAPDTYILEPPKVDRSEKSPSQVYEAPTISTFKDTFYHQDLIPKSDSYFPVSEHYNIPSVCYNQQYLYPPSYNPHYRSPYIDYGYPSDSGRIDYSYNDAPIYPSPYYPPAPYSFQPKPDNIADLDPKQDATSTDSNNSNPNPNESVTNPGESIKNEVAPSSIDSSRNDTTYATNELIESNIIVNQPICLTKTATPSVNSQISLSHYKFNYL</sequence>
<dbReference type="GO" id="GO:0000981">
    <property type="term" value="F:DNA-binding transcription factor activity, RNA polymerase II-specific"/>
    <property type="evidence" value="ECO:0007669"/>
    <property type="project" value="TreeGrafter"/>
</dbReference>
<evidence type="ECO:0000256" key="5">
    <source>
        <dbReference type="PROSITE-ProRule" id="PRU00108"/>
    </source>
</evidence>
<dbReference type="HOGENOM" id="CLU_861344_0_0_1"/>
<dbReference type="GeneID" id="20248091"/>
<keyword evidence="2 5" id="KW-0238">DNA-binding</keyword>
<evidence type="ECO:0000256" key="1">
    <source>
        <dbReference type="ARBA" id="ARBA00004123"/>
    </source>
</evidence>
<evidence type="ECO:0000256" key="7">
    <source>
        <dbReference type="SAM" id="MobiDB-lite"/>
    </source>
</evidence>
<evidence type="ECO:0000256" key="6">
    <source>
        <dbReference type="RuleBase" id="RU000682"/>
    </source>
</evidence>
<keyword evidence="4 5" id="KW-0539">Nucleus</keyword>
<feature type="domain" description="Homeobox" evidence="8">
    <location>
        <begin position="24"/>
        <end position="84"/>
    </location>
</feature>
<dbReference type="AlphaFoldDB" id="V3YX65"/>
<dbReference type="SUPFAM" id="SSF46689">
    <property type="entry name" value="Homeodomain-like"/>
    <property type="match status" value="1"/>
</dbReference>
<dbReference type="GO" id="GO:0005634">
    <property type="term" value="C:nucleus"/>
    <property type="evidence" value="ECO:0007669"/>
    <property type="project" value="UniProtKB-SubCell"/>
</dbReference>
<dbReference type="OMA" id="MVSNGPY"/>
<evidence type="ECO:0000313" key="10">
    <source>
        <dbReference type="Proteomes" id="UP000030746"/>
    </source>
</evidence>
<protein>
    <recommendedName>
        <fullName evidence="8">Homeobox domain-containing protein</fullName>
    </recommendedName>
</protein>
<dbReference type="GO" id="GO:0007420">
    <property type="term" value="P:brain development"/>
    <property type="evidence" value="ECO:0007669"/>
    <property type="project" value="TreeGrafter"/>
</dbReference>
<dbReference type="SMART" id="SM00389">
    <property type="entry name" value="HOX"/>
    <property type="match status" value="1"/>
</dbReference>
<dbReference type="EMBL" id="KB203854">
    <property type="protein sequence ID" value="ESO82658.1"/>
    <property type="molecule type" value="Genomic_DNA"/>
</dbReference>
<dbReference type="Gene3D" id="1.10.10.60">
    <property type="entry name" value="Homeodomain-like"/>
    <property type="match status" value="1"/>
</dbReference>
<dbReference type="CDD" id="cd00086">
    <property type="entry name" value="homeodomain"/>
    <property type="match status" value="1"/>
</dbReference>
<accession>V3YX65</accession>
<dbReference type="GO" id="GO:0000978">
    <property type="term" value="F:RNA polymerase II cis-regulatory region sequence-specific DNA binding"/>
    <property type="evidence" value="ECO:0007669"/>
    <property type="project" value="TreeGrafter"/>
</dbReference>
<name>V3YX65_LOTGI</name>
<dbReference type="Pfam" id="PF00046">
    <property type="entry name" value="Homeodomain"/>
    <property type="match status" value="1"/>
</dbReference>
<reference evidence="9 10" key="1">
    <citation type="journal article" date="2013" name="Nature">
        <title>Insights into bilaterian evolution from three spiralian genomes.</title>
        <authorList>
            <person name="Simakov O."/>
            <person name="Marletaz F."/>
            <person name="Cho S.J."/>
            <person name="Edsinger-Gonzales E."/>
            <person name="Havlak P."/>
            <person name="Hellsten U."/>
            <person name="Kuo D.H."/>
            <person name="Larsson T."/>
            <person name="Lv J."/>
            <person name="Arendt D."/>
            <person name="Savage R."/>
            <person name="Osoegawa K."/>
            <person name="de Jong P."/>
            <person name="Grimwood J."/>
            <person name="Chapman J.A."/>
            <person name="Shapiro H."/>
            <person name="Aerts A."/>
            <person name="Otillar R.P."/>
            <person name="Terry A.Y."/>
            <person name="Boore J.L."/>
            <person name="Grigoriev I.V."/>
            <person name="Lindberg D.R."/>
            <person name="Seaver E.C."/>
            <person name="Weisblat D.A."/>
            <person name="Putnam N.H."/>
            <person name="Rokhsar D.S."/>
        </authorList>
    </citation>
    <scope>NUCLEOTIDE SEQUENCE [LARGE SCALE GENOMIC DNA]</scope>
</reference>
<dbReference type="GO" id="GO:0030182">
    <property type="term" value="P:neuron differentiation"/>
    <property type="evidence" value="ECO:0007669"/>
    <property type="project" value="TreeGrafter"/>
</dbReference>
<dbReference type="InterPro" id="IPR050877">
    <property type="entry name" value="EMX-VAX-Noto_Homeobox_TFs"/>
</dbReference>
<feature type="DNA-binding region" description="Homeobox" evidence="5">
    <location>
        <begin position="26"/>
        <end position="85"/>
    </location>
</feature>
<dbReference type="Proteomes" id="UP000030746">
    <property type="component" value="Unassembled WGS sequence"/>
</dbReference>
<gene>
    <name evidence="9" type="ORF">LOTGIDRAFT_229731</name>
</gene>
<feature type="compositionally biased region" description="Low complexity" evidence="7">
    <location>
        <begin position="243"/>
        <end position="261"/>
    </location>
</feature>
<dbReference type="InterPro" id="IPR001356">
    <property type="entry name" value="HD"/>
</dbReference>
<dbReference type="CTD" id="20248091"/>
<evidence type="ECO:0000259" key="8">
    <source>
        <dbReference type="PROSITE" id="PS50071"/>
    </source>
</evidence>
<evidence type="ECO:0000313" key="9">
    <source>
        <dbReference type="EMBL" id="ESO82658.1"/>
    </source>
</evidence>
<feature type="compositionally biased region" description="Basic and acidic residues" evidence="7">
    <location>
        <begin position="83"/>
        <end position="103"/>
    </location>
</feature>
<evidence type="ECO:0000256" key="4">
    <source>
        <dbReference type="ARBA" id="ARBA00023242"/>
    </source>
</evidence>
<evidence type="ECO:0000256" key="3">
    <source>
        <dbReference type="ARBA" id="ARBA00023155"/>
    </source>
</evidence>
<organism evidence="9 10">
    <name type="scientific">Lottia gigantea</name>
    <name type="common">Giant owl limpet</name>
    <dbReference type="NCBI Taxonomy" id="225164"/>
    <lineage>
        <taxon>Eukaryota</taxon>
        <taxon>Metazoa</taxon>
        <taxon>Spiralia</taxon>
        <taxon>Lophotrochozoa</taxon>
        <taxon>Mollusca</taxon>
        <taxon>Gastropoda</taxon>
        <taxon>Patellogastropoda</taxon>
        <taxon>Lottioidea</taxon>
        <taxon>Lottiidae</taxon>
        <taxon>Lottia</taxon>
    </lineage>
</organism>
<dbReference type="KEGG" id="lgi:LOTGIDRAFT_229731"/>
<dbReference type="InterPro" id="IPR009057">
    <property type="entry name" value="Homeodomain-like_sf"/>
</dbReference>
<feature type="region of interest" description="Disordered" evidence="7">
    <location>
        <begin position="219"/>
        <end position="279"/>
    </location>
</feature>
<proteinExistence type="predicted"/>